<dbReference type="InterPro" id="IPR010917">
    <property type="entry name" value="TonB_rcpt_CS"/>
</dbReference>
<dbReference type="InterPro" id="IPR036942">
    <property type="entry name" value="Beta-barrel_TonB_sf"/>
</dbReference>
<dbReference type="Proteomes" id="UP001165383">
    <property type="component" value="Unassembled WGS sequence"/>
</dbReference>
<feature type="domain" description="TonB-dependent receptor-like beta-barrel" evidence="15">
    <location>
        <begin position="232"/>
        <end position="692"/>
    </location>
</feature>
<sequence>MSARPFLYAFAWLGLALPDRVSAEQAAPATDTGEVIVVTAQRRPEPPEDVPISLTALSGKRLEDYQATDMASLGKVVPSLHMTRTGAFTQPFLRGVGKRSTLGVENSVATYVDGVYLASAISALLDLRGIDRIEVLNGPQGTLFGRNTTGGVIQVITRDPDPGLSGEIALHVGTYGYLRGDAYLTGGNDLIAGNLAVSLSRNGGYGTNLFTGKKDQGEVDHSLVARSKLLWRPTESLTLTLAGDYQDVEQDFTQLPVEGFHAAGNPRLLDFRDSDHDGSNRMHFKYGGVSLKADAELGDISLMSLTALRRMQARYHADLDLGPEPLLTGDPDARQDQFTQELQLRSGEASPFRWVAGLYYLRLEERYDPTTFTLGGSYSADRGGRTFQSIEDEGEVSSYAAYGQGTLPIGPSTRLTAGLRYTIEHRSVDARGERLFDNPPFVRPVPGLPLLDEEPLEQDSSFRKLTWRASVDHDFSNALLGYAVVSRGFQSGGWNLQSPQAPAFAPETLDDYEAGLKYADAAGRFKADAAFFYYDYRDLQVSAFTAAGSVTTNATTADIYGIDLQLAARVGLSTNLSFGAQWLHARFNRFDNATCTDYSQDAVALYSPVQCDATGNHLPFAPEYKANLGVTQRLGLGRSGTLLLAGNLAYNDGYYAEPDNEVRQGGYATLDLSAEWRPAGRGPAIRLWVLNLTDAHYYATLVTFPTTGVLQRPAEPRRFGLSASYSF</sequence>
<evidence type="ECO:0000256" key="4">
    <source>
        <dbReference type="ARBA" id="ARBA00022496"/>
    </source>
</evidence>
<evidence type="ECO:0000256" key="1">
    <source>
        <dbReference type="ARBA" id="ARBA00004571"/>
    </source>
</evidence>
<evidence type="ECO:0000256" key="3">
    <source>
        <dbReference type="ARBA" id="ARBA00022452"/>
    </source>
</evidence>
<keyword evidence="2 12" id="KW-0813">Transport</keyword>
<keyword evidence="11 12" id="KW-0998">Cell outer membrane</keyword>
<dbReference type="RefSeq" id="WP_249914336.1">
    <property type="nucleotide sequence ID" value="NZ_JAMGBB010000001.1"/>
</dbReference>
<dbReference type="SUPFAM" id="SSF56935">
    <property type="entry name" value="Porins"/>
    <property type="match status" value="1"/>
</dbReference>
<evidence type="ECO:0000256" key="6">
    <source>
        <dbReference type="ARBA" id="ARBA00022729"/>
    </source>
</evidence>
<keyword evidence="7" id="KW-0408">Iron</keyword>
<dbReference type="InterPro" id="IPR000531">
    <property type="entry name" value="Beta-barrel_TonB"/>
</dbReference>
<keyword evidence="10 12" id="KW-0472">Membrane</keyword>
<evidence type="ECO:0000313" key="17">
    <source>
        <dbReference type="EMBL" id="MCL6739870.1"/>
    </source>
</evidence>
<feature type="short sequence motif" description="TonB C-terminal box" evidence="13">
    <location>
        <begin position="710"/>
        <end position="727"/>
    </location>
</feature>
<evidence type="ECO:0000256" key="10">
    <source>
        <dbReference type="ARBA" id="ARBA00023136"/>
    </source>
</evidence>
<dbReference type="EMBL" id="JAMGBB010000001">
    <property type="protein sequence ID" value="MCL6739870.1"/>
    <property type="molecule type" value="Genomic_DNA"/>
</dbReference>
<evidence type="ECO:0000256" key="11">
    <source>
        <dbReference type="ARBA" id="ARBA00023237"/>
    </source>
</evidence>
<keyword evidence="6" id="KW-0732">Signal</keyword>
<comment type="caution">
    <text evidence="17">The sequence shown here is derived from an EMBL/GenBank/DDBJ whole genome shotgun (WGS) entry which is preliminary data.</text>
</comment>
<dbReference type="Pfam" id="PF00593">
    <property type="entry name" value="TonB_dep_Rec_b-barrel"/>
    <property type="match status" value="1"/>
</dbReference>
<keyword evidence="9 14" id="KW-0798">TonB box</keyword>
<evidence type="ECO:0000259" key="15">
    <source>
        <dbReference type="Pfam" id="PF00593"/>
    </source>
</evidence>
<evidence type="ECO:0000256" key="5">
    <source>
        <dbReference type="ARBA" id="ARBA00022692"/>
    </source>
</evidence>
<dbReference type="PANTHER" id="PTHR32552">
    <property type="entry name" value="FERRICHROME IRON RECEPTOR-RELATED"/>
    <property type="match status" value="1"/>
</dbReference>
<gene>
    <name evidence="17" type="ORF">LZ518_01785</name>
</gene>
<keyword evidence="18" id="KW-1185">Reference proteome</keyword>
<evidence type="ECO:0000256" key="13">
    <source>
        <dbReference type="PROSITE-ProRule" id="PRU10144"/>
    </source>
</evidence>
<dbReference type="PANTHER" id="PTHR32552:SF81">
    <property type="entry name" value="TONB-DEPENDENT OUTER MEMBRANE RECEPTOR"/>
    <property type="match status" value="1"/>
</dbReference>
<dbReference type="CDD" id="cd01347">
    <property type="entry name" value="ligand_gated_channel"/>
    <property type="match status" value="1"/>
</dbReference>
<feature type="domain" description="TonB-dependent receptor plug" evidence="16">
    <location>
        <begin position="47"/>
        <end position="152"/>
    </location>
</feature>
<keyword evidence="5 12" id="KW-0812">Transmembrane</keyword>
<proteinExistence type="inferred from homology"/>
<evidence type="ECO:0000256" key="14">
    <source>
        <dbReference type="RuleBase" id="RU003357"/>
    </source>
</evidence>
<dbReference type="PROSITE" id="PS52016">
    <property type="entry name" value="TONB_DEPENDENT_REC_3"/>
    <property type="match status" value="1"/>
</dbReference>
<accession>A0ABT0S664</accession>
<evidence type="ECO:0000259" key="16">
    <source>
        <dbReference type="Pfam" id="PF07715"/>
    </source>
</evidence>
<evidence type="ECO:0000256" key="12">
    <source>
        <dbReference type="PROSITE-ProRule" id="PRU01360"/>
    </source>
</evidence>
<evidence type="ECO:0000256" key="2">
    <source>
        <dbReference type="ARBA" id="ARBA00022448"/>
    </source>
</evidence>
<dbReference type="Pfam" id="PF07715">
    <property type="entry name" value="Plug"/>
    <property type="match status" value="1"/>
</dbReference>
<name>A0ABT0S664_9SPHN</name>
<evidence type="ECO:0000256" key="7">
    <source>
        <dbReference type="ARBA" id="ARBA00023004"/>
    </source>
</evidence>
<evidence type="ECO:0000256" key="8">
    <source>
        <dbReference type="ARBA" id="ARBA00023065"/>
    </source>
</evidence>
<comment type="subcellular location">
    <subcellularLocation>
        <location evidence="1 12">Cell outer membrane</location>
        <topology evidence="1 12">Multi-pass membrane protein</topology>
    </subcellularLocation>
</comment>
<protein>
    <submittedName>
        <fullName evidence="17">TonB-dependent receptor</fullName>
    </submittedName>
</protein>
<keyword evidence="3 12" id="KW-1134">Transmembrane beta strand</keyword>
<evidence type="ECO:0000256" key="9">
    <source>
        <dbReference type="ARBA" id="ARBA00023077"/>
    </source>
</evidence>
<organism evidence="17 18">
    <name type="scientific">Sphingomonas brevis</name>
    <dbReference type="NCBI Taxonomy" id="2908206"/>
    <lineage>
        <taxon>Bacteria</taxon>
        <taxon>Pseudomonadati</taxon>
        <taxon>Pseudomonadota</taxon>
        <taxon>Alphaproteobacteria</taxon>
        <taxon>Sphingomonadales</taxon>
        <taxon>Sphingomonadaceae</taxon>
        <taxon>Sphingomonas</taxon>
    </lineage>
</organism>
<dbReference type="PROSITE" id="PS01156">
    <property type="entry name" value="TONB_DEPENDENT_REC_2"/>
    <property type="match status" value="1"/>
</dbReference>
<dbReference type="InterPro" id="IPR012910">
    <property type="entry name" value="Plug_dom"/>
</dbReference>
<keyword evidence="8" id="KW-0406">Ion transport</keyword>
<dbReference type="Gene3D" id="2.40.170.20">
    <property type="entry name" value="TonB-dependent receptor, beta-barrel domain"/>
    <property type="match status" value="1"/>
</dbReference>
<reference evidence="17" key="1">
    <citation type="submission" date="2022-05" db="EMBL/GenBank/DDBJ databases">
        <authorList>
            <person name="Jo J.-H."/>
            <person name="Im W.-T."/>
        </authorList>
    </citation>
    <scope>NUCLEOTIDE SEQUENCE</scope>
    <source>
        <strain evidence="17">RB56-2</strain>
    </source>
</reference>
<dbReference type="InterPro" id="IPR039426">
    <property type="entry name" value="TonB-dep_rcpt-like"/>
</dbReference>
<keyword evidence="4" id="KW-0410">Iron transport</keyword>
<evidence type="ECO:0000313" key="18">
    <source>
        <dbReference type="Proteomes" id="UP001165383"/>
    </source>
</evidence>
<comment type="similarity">
    <text evidence="12 14">Belongs to the TonB-dependent receptor family.</text>
</comment>
<keyword evidence="17" id="KW-0675">Receptor</keyword>